<dbReference type="Pfam" id="PF13581">
    <property type="entry name" value="HATPase_c_2"/>
    <property type="match status" value="1"/>
</dbReference>
<dbReference type="RefSeq" id="WP_275816428.1">
    <property type="nucleotide sequence ID" value="NZ_BAAANM010000002.1"/>
</dbReference>
<dbReference type="EMBL" id="JARHTQ010000012">
    <property type="protein sequence ID" value="MDF2257935.1"/>
    <property type="molecule type" value="Genomic_DNA"/>
</dbReference>
<dbReference type="Proteomes" id="UP001220022">
    <property type="component" value="Unassembled WGS sequence"/>
</dbReference>
<dbReference type="PANTHER" id="PTHR35526:SF3">
    <property type="entry name" value="ANTI-SIGMA-F FACTOR RSBW"/>
    <property type="match status" value="1"/>
</dbReference>
<evidence type="ECO:0000259" key="2">
    <source>
        <dbReference type="Pfam" id="PF13581"/>
    </source>
</evidence>
<feature type="domain" description="Histidine kinase/HSP90-like ATPase" evidence="2">
    <location>
        <begin position="8"/>
        <end position="124"/>
    </location>
</feature>
<protein>
    <submittedName>
        <fullName evidence="3">ATP-binding protein</fullName>
    </submittedName>
</protein>
<dbReference type="InterPro" id="IPR050267">
    <property type="entry name" value="Anti-sigma-factor_SerPK"/>
</dbReference>
<dbReference type="GO" id="GO:0005524">
    <property type="term" value="F:ATP binding"/>
    <property type="evidence" value="ECO:0007669"/>
    <property type="project" value="UniProtKB-KW"/>
</dbReference>
<dbReference type="InterPro" id="IPR036890">
    <property type="entry name" value="HATPase_C_sf"/>
</dbReference>
<proteinExistence type="predicted"/>
<accession>A0ABT5Z264</accession>
<keyword evidence="3" id="KW-0067">ATP-binding</keyword>
<keyword evidence="1" id="KW-0418">Kinase</keyword>
<keyword evidence="4" id="KW-1185">Reference proteome</keyword>
<dbReference type="PANTHER" id="PTHR35526">
    <property type="entry name" value="ANTI-SIGMA-F FACTOR RSBW-RELATED"/>
    <property type="match status" value="1"/>
</dbReference>
<dbReference type="CDD" id="cd16936">
    <property type="entry name" value="HATPase_RsbW-like"/>
    <property type="match status" value="1"/>
</dbReference>
<dbReference type="Gene3D" id="3.30.565.10">
    <property type="entry name" value="Histidine kinase-like ATPase, C-terminal domain"/>
    <property type="match status" value="1"/>
</dbReference>
<keyword evidence="3" id="KW-0547">Nucleotide-binding</keyword>
<sequence>MNDIERRFPRHPRSVGRARTWLREQVSSWRIPDETAETAVLLLSELMTNACRHAHVSPGRQIGARCALHEGALRVEVSDASSEWPKLTSASAEDESGRGMALVAELATSWDVRPRPYGIGKTVWFELSVKYG</sequence>
<evidence type="ECO:0000313" key="4">
    <source>
        <dbReference type="Proteomes" id="UP001220022"/>
    </source>
</evidence>
<reference evidence="3 4" key="1">
    <citation type="submission" date="2023-03" db="EMBL/GenBank/DDBJ databases">
        <title>Draft genome sequence of type strain Streptomyces ferralitis JCM 14344.</title>
        <authorList>
            <person name="Klaysubun C."/>
            <person name="Duangmal K."/>
        </authorList>
    </citation>
    <scope>NUCLEOTIDE SEQUENCE [LARGE SCALE GENOMIC DNA]</scope>
    <source>
        <strain evidence="3 4">JCM 14344</strain>
    </source>
</reference>
<name>A0ABT5Z264_9ACTN</name>
<evidence type="ECO:0000256" key="1">
    <source>
        <dbReference type="ARBA" id="ARBA00022527"/>
    </source>
</evidence>
<evidence type="ECO:0000313" key="3">
    <source>
        <dbReference type="EMBL" id="MDF2257935.1"/>
    </source>
</evidence>
<organism evidence="3 4">
    <name type="scientific">Streptantibioticus ferralitis</name>
    <dbReference type="NCBI Taxonomy" id="236510"/>
    <lineage>
        <taxon>Bacteria</taxon>
        <taxon>Bacillati</taxon>
        <taxon>Actinomycetota</taxon>
        <taxon>Actinomycetes</taxon>
        <taxon>Kitasatosporales</taxon>
        <taxon>Streptomycetaceae</taxon>
        <taxon>Streptantibioticus</taxon>
    </lineage>
</organism>
<gene>
    <name evidence="3" type="ORF">P2L57_20100</name>
</gene>
<keyword evidence="1" id="KW-0723">Serine/threonine-protein kinase</keyword>
<dbReference type="InterPro" id="IPR003594">
    <property type="entry name" value="HATPase_dom"/>
</dbReference>
<comment type="caution">
    <text evidence="3">The sequence shown here is derived from an EMBL/GenBank/DDBJ whole genome shotgun (WGS) entry which is preliminary data.</text>
</comment>
<keyword evidence="1" id="KW-0808">Transferase</keyword>
<dbReference type="SUPFAM" id="SSF55874">
    <property type="entry name" value="ATPase domain of HSP90 chaperone/DNA topoisomerase II/histidine kinase"/>
    <property type="match status" value="1"/>
</dbReference>